<protein>
    <submittedName>
        <fullName evidence="1">Uncharacterized protein</fullName>
    </submittedName>
</protein>
<evidence type="ECO:0000313" key="2">
    <source>
        <dbReference type="Proteomes" id="UP001283361"/>
    </source>
</evidence>
<keyword evidence="2" id="KW-1185">Reference proteome</keyword>
<reference evidence="1" key="1">
    <citation type="journal article" date="2023" name="G3 (Bethesda)">
        <title>A reference genome for the long-term kleptoplast-retaining sea slug Elysia crispata morphotype clarki.</title>
        <authorList>
            <person name="Eastman K.E."/>
            <person name="Pendleton A.L."/>
            <person name="Shaikh M.A."/>
            <person name="Suttiyut T."/>
            <person name="Ogas R."/>
            <person name="Tomko P."/>
            <person name="Gavelis G."/>
            <person name="Widhalm J.R."/>
            <person name="Wisecaver J.H."/>
        </authorList>
    </citation>
    <scope>NUCLEOTIDE SEQUENCE</scope>
    <source>
        <strain evidence="1">ECLA1</strain>
    </source>
</reference>
<proteinExistence type="predicted"/>
<accession>A0AAE0XQ71</accession>
<sequence length="80" mass="9167">MLLFRALRWLYSTSQQSTAPLILIYGSRLSLFRCATFSSFYQGIIGPGFSHRAAHNWVQITVDYFGLHKGDPSLQDRRSL</sequence>
<name>A0AAE0XQ71_9GAST</name>
<evidence type="ECO:0000313" key="1">
    <source>
        <dbReference type="EMBL" id="KAK3702662.1"/>
    </source>
</evidence>
<dbReference type="EMBL" id="JAWDGP010007852">
    <property type="protein sequence ID" value="KAK3702662.1"/>
    <property type="molecule type" value="Genomic_DNA"/>
</dbReference>
<dbReference type="AlphaFoldDB" id="A0AAE0XQ71"/>
<comment type="caution">
    <text evidence="1">The sequence shown here is derived from an EMBL/GenBank/DDBJ whole genome shotgun (WGS) entry which is preliminary data.</text>
</comment>
<organism evidence="1 2">
    <name type="scientific">Elysia crispata</name>
    <name type="common">lettuce slug</name>
    <dbReference type="NCBI Taxonomy" id="231223"/>
    <lineage>
        <taxon>Eukaryota</taxon>
        <taxon>Metazoa</taxon>
        <taxon>Spiralia</taxon>
        <taxon>Lophotrochozoa</taxon>
        <taxon>Mollusca</taxon>
        <taxon>Gastropoda</taxon>
        <taxon>Heterobranchia</taxon>
        <taxon>Euthyneura</taxon>
        <taxon>Panpulmonata</taxon>
        <taxon>Sacoglossa</taxon>
        <taxon>Placobranchoidea</taxon>
        <taxon>Plakobranchidae</taxon>
        <taxon>Elysia</taxon>
    </lineage>
</organism>
<gene>
    <name evidence="1" type="ORF">RRG08_042650</name>
</gene>
<dbReference type="Proteomes" id="UP001283361">
    <property type="component" value="Unassembled WGS sequence"/>
</dbReference>